<accession>A0AAW4MXD3</accession>
<evidence type="ECO:0000313" key="2">
    <source>
        <dbReference type="Proteomes" id="UP001196765"/>
    </source>
</evidence>
<evidence type="ECO:0000313" key="1">
    <source>
        <dbReference type="EMBL" id="MBV3386243.1"/>
    </source>
</evidence>
<dbReference type="AlphaFoldDB" id="A0AAW4MXD3"/>
<reference evidence="1" key="1">
    <citation type="submission" date="2021-06" db="EMBL/GenBank/DDBJ databases">
        <title>Collection of gut derived symbiotic bacterial strains cultured from healthy donors.</title>
        <authorList>
            <person name="Lin H."/>
            <person name="Littmann E."/>
            <person name="Pamer E.G."/>
        </authorList>
    </citation>
    <scope>NUCLEOTIDE SEQUENCE</scope>
    <source>
        <strain evidence="1">MSK.21.74</strain>
    </source>
</reference>
<dbReference type="EMBL" id="JAHOEI010000001">
    <property type="protein sequence ID" value="MBV3386243.1"/>
    <property type="molecule type" value="Genomic_DNA"/>
</dbReference>
<comment type="caution">
    <text evidence="1">The sequence shown here is derived from an EMBL/GenBank/DDBJ whole genome shotgun (WGS) entry which is preliminary data.</text>
</comment>
<sequence length="94" mass="10552">MKHNLENVEVYTSIDKSSCQVVNLRKSIANLIYNQGNGLGLEGTALAMKMWNGDADTEYNEREIEIIRATVERCCAPCVIEAVNRIFGSKEENK</sequence>
<gene>
    <name evidence="1" type="ORF">KSW82_00555</name>
</gene>
<dbReference type="RefSeq" id="WP_217743750.1">
    <property type="nucleotide sequence ID" value="NZ_JAHOEI010000001.1"/>
</dbReference>
<dbReference type="Proteomes" id="UP001196765">
    <property type="component" value="Unassembled WGS sequence"/>
</dbReference>
<organism evidence="1 2">
    <name type="scientific">Segatella copri</name>
    <dbReference type="NCBI Taxonomy" id="165179"/>
    <lineage>
        <taxon>Bacteria</taxon>
        <taxon>Pseudomonadati</taxon>
        <taxon>Bacteroidota</taxon>
        <taxon>Bacteroidia</taxon>
        <taxon>Bacteroidales</taxon>
        <taxon>Prevotellaceae</taxon>
        <taxon>Segatella</taxon>
    </lineage>
</organism>
<proteinExistence type="predicted"/>
<name>A0AAW4MXD3_9BACT</name>
<protein>
    <submittedName>
        <fullName evidence="1">Uncharacterized protein</fullName>
    </submittedName>
</protein>